<feature type="region of interest" description="Disordered" evidence="1">
    <location>
        <begin position="66"/>
        <end position="204"/>
    </location>
</feature>
<keyword evidence="3" id="KW-1185">Reference proteome</keyword>
<feature type="compositionally biased region" description="Basic and acidic residues" evidence="1">
    <location>
        <begin position="74"/>
        <end position="84"/>
    </location>
</feature>
<protein>
    <submittedName>
        <fullName evidence="2">Uncharacterized protein</fullName>
    </submittedName>
</protein>
<feature type="compositionally biased region" description="Basic and acidic residues" evidence="1">
    <location>
        <begin position="1"/>
        <end position="15"/>
    </location>
</feature>
<dbReference type="EMBL" id="CAJSLV010000048">
    <property type="protein sequence ID" value="CAG6393385.1"/>
    <property type="molecule type" value="Genomic_DNA"/>
</dbReference>
<reference evidence="2" key="1">
    <citation type="submission" date="2021-05" db="EMBL/GenBank/DDBJ databases">
        <authorList>
            <person name="Arsene-Ploetze F."/>
        </authorList>
    </citation>
    <scope>NUCLEOTIDE SEQUENCE</scope>
    <source>
        <strain evidence="2">DSM 42138</strain>
    </source>
</reference>
<sequence length="289" mass="31167">MVHDQGRRPDGRQEADGPAGGDAVRRQRAAAELRRGPRRDPVASGLLLQLLLVPDHRDHRAVRQAVQAGAAREGGQDRSRDRRLMARTRGSAPERALTLPGRAAGDAGARDRDRRRGKRGRAERGAAACCRRRGQAHRDEQPEQQTAGGHGDDRGAGPYVGQQQGGEGEQDNGQGTVGKLRGRRTWHRGNRPRVRRSGGTLTGGSCSACPGRTLGKHHLTRGAVHEGAHGVARASGCLCVTVPPWRVRSLMSGQRSRKTGKRTVLPCPSQGLFFPRPLRCNGLSQGEVK</sequence>
<evidence type="ECO:0000313" key="2">
    <source>
        <dbReference type="EMBL" id="CAG6393385.1"/>
    </source>
</evidence>
<feature type="compositionally biased region" description="Basic and acidic residues" evidence="1">
    <location>
        <begin position="23"/>
        <end position="41"/>
    </location>
</feature>
<organism evidence="2 3">
    <name type="scientific">Actinacidiphila cocklensis</name>
    <dbReference type="NCBI Taxonomy" id="887465"/>
    <lineage>
        <taxon>Bacteria</taxon>
        <taxon>Bacillati</taxon>
        <taxon>Actinomycetota</taxon>
        <taxon>Actinomycetes</taxon>
        <taxon>Kitasatosporales</taxon>
        <taxon>Streptomycetaceae</taxon>
        <taxon>Actinacidiphila</taxon>
    </lineage>
</organism>
<gene>
    <name evidence="2" type="ORF">SCOCK_20416</name>
</gene>
<accession>A0A9W4DTS0</accession>
<feature type="compositionally biased region" description="Basic residues" evidence="1">
    <location>
        <begin position="180"/>
        <end position="196"/>
    </location>
</feature>
<name>A0A9W4DTS0_9ACTN</name>
<proteinExistence type="predicted"/>
<dbReference type="Proteomes" id="UP001152519">
    <property type="component" value="Unassembled WGS sequence"/>
</dbReference>
<dbReference type="AlphaFoldDB" id="A0A9W4DTS0"/>
<feature type="region of interest" description="Disordered" evidence="1">
    <location>
        <begin position="1"/>
        <end position="43"/>
    </location>
</feature>
<feature type="compositionally biased region" description="Basic and acidic residues" evidence="1">
    <location>
        <begin position="108"/>
        <end position="124"/>
    </location>
</feature>
<comment type="caution">
    <text evidence="2">The sequence shown here is derived from an EMBL/GenBank/DDBJ whole genome shotgun (WGS) entry which is preliminary data.</text>
</comment>
<evidence type="ECO:0000313" key="3">
    <source>
        <dbReference type="Proteomes" id="UP001152519"/>
    </source>
</evidence>
<evidence type="ECO:0000256" key="1">
    <source>
        <dbReference type="SAM" id="MobiDB-lite"/>
    </source>
</evidence>